<evidence type="ECO:0000313" key="1">
    <source>
        <dbReference type="EMBL" id="KAJ1112959.1"/>
    </source>
</evidence>
<proteinExistence type="predicted"/>
<protein>
    <submittedName>
        <fullName evidence="1">Uncharacterized protein</fullName>
    </submittedName>
</protein>
<evidence type="ECO:0000313" key="2">
    <source>
        <dbReference type="Proteomes" id="UP001066276"/>
    </source>
</evidence>
<dbReference type="AlphaFoldDB" id="A0AAV7NCU6"/>
<name>A0AAV7NCU6_PLEWA</name>
<keyword evidence="2" id="KW-1185">Reference proteome</keyword>
<reference evidence="1" key="1">
    <citation type="journal article" date="2022" name="bioRxiv">
        <title>Sequencing and chromosome-scale assembly of the giantPleurodeles waltlgenome.</title>
        <authorList>
            <person name="Brown T."/>
            <person name="Elewa A."/>
            <person name="Iarovenko S."/>
            <person name="Subramanian E."/>
            <person name="Araus A.J."/>
            <person name="Petzold A."/>
            <person name="Susuki M."/>
            <person name="Suzuki K.-i.T."/>
            <person name="Hayashi T."/>
            <person name="Toyoda A."/>
            <person name="Oliveira C."/>
            <person name="Osipova E."/>
            <person name="Leigh N.D."/>
            <person name="Simon A."/>
            <person name="Yun M.H."/>
        </authorList>
    </citation>
    <scope>NUCLEOTIDE SEQUENCE</scope>
    <source>
        <strain evidence="1">20211129_DDA</strain>
        <tissue evidence="1">Liver</tissue>
    </source>
</reference>
<dbReference type="EMBL" id="JANPWB010000012">
    <property type="protein sequence ID" value="KAJ1112959.1"/>
    <property type="molecule type" value="Genomic_DNA"/>
</dbReference>
<gene>
    <name evidence="1" type="ORF">NDU88_001219</name>
</gene>
<dbReference type="Proteomes" id="UP001066276">
    <property type="component" value="Chromosome 8"/>
</dbReference>
<organism evidence="1 2">
    <name type="scientific">Pleurodeles waltl</name>
    <name type="common">Iberian ribbed newt</name>
    <dbReference type="NCBI Taxonomy" id="8319"/>
    <lineage>
        <taxon>Eukaryota</taxon>
        <taxon>Metazoa</taxon>
        <taxon>Chordata</taxon>
        <taxon>Craniata</taxon>
        <taxon>Vertebrata</taxon>
        <taxon>Euteleostomi</taxon>
        <taxon>Amphibia</taxon>
        <taxon>Batrachia</taxon>
        <taxon>Caudata</taxon>
        <taxon>Salamandroidea</taxon>
        <taxon>Salamandridae</taxon>
        <taxon>Pleurodelinae</taxon>
        <taxon>Pleurodeles</taxon>
    </lineage>
</organism>
<sequence length="210" mass="23083">MEVRSETGRLLHTSGEIHSAFTQHYETLYTSVVVAPEQLCDDFLSGVELPCLTADQRNALEEPLDFTEVQAGIQELASVALPDQFFLRVAFSCYRRSLRLVGGGGGGDPIWAGTGVVGQPRGSIVTSGSELRAWDVRNRAAARFLDLGLITAKRLITRRWKSSDPPAERAWKSSFEVWTGTEGVALAREDALGLLKYPLSVRWEAMLACL</sequence>
<comment type="caution">
    <text evidence="1">The sequence shown here is derived from an EMBL/GenBank/DDBJ whole genome shotgun (WGS) entry which is preliminary data.</text>
</comment>
<accession>A0AAV7NCU6</accession>